<keyword evidence="5 7" id="KW-1133">Transmembrane helix</keyword>
<dbReference type="PANTHER" id="PTHR43744:SF12">
    <property type="entry name" value="ABC TRANSPORTER PERMEASE PROTEIN MG189-RELATED"/>
    <property type="match status" value="1"/>
</dbReference>
<dbReference type="STRING" id="697281.Mahau_2103"/>
<evidence type="ECO:0000256" key="1">
    <source>
        <dbReference type="ARBA" id="ARBA00004651"/>
    </source>
</evidence>
<evidence type="ECO:0000313" key="9">
    <source>
        <dbReference type="EMBL" id="AEE97275.1"/>
    </source>
</evidence>
<dbReference type="GO" id="GO:0005886">
    <property type="term" value="C:plasma membrane"/>
    <property type="evidence" value="ECO:0007669"/>
    <property type="project" value="UniProtKB-SubCell"/>
</dbReference>
<comment type="similarity">
    <text evidence="7">Belongs to the binding-protein-dependent transport system permease family.</text>
</comment>
<keyword evidence="2 7" id="KW-0813">Transport</keyword>
<feature type="transmembrane region" description="Helical" evidence="7">
    <location>
        <begin position="109"/>
        <end position="131"/>
    </location>
</feature>
<proteinExistence type="inferred from homology"/>
<dbReference type="Pfam" id="PF00528">
    <property type="entry name" value="BPD_transp_1"/>
    <property type="match status" value="1"/>
</dbReference>
<dbReference type="RefSeq" id="WP_013781703.1">
    <property type="nucleotide sequence ID" value="NC_015520.1"/>
</dbReference>
<dbReference type="AlphaFoldDB" id="F4A2K9"/>
<evidence type="ECO:0000256" key="2">
    <source>
        <dbReference type="ARBA" id="ARBA00022448"/>
    </source>
</evidence>
<accession>F4A2K9</accession>
<feature type="domain" description="ABC transmembrane type-1" evidence="8">
    <location>
        <begin position="74"/>
        <end position="269"/>
    </location>
</feature>
<evidence type="ECO:0000256" key="6">
    <source>
        <dbReference type="ARBA" id="ARBA00023136"/>
    </source>
</evidence>
<dbReference type="Proteomes" id="UP000008457">
    <property type="component" value="Chromosome"/>
</dbReference>
<comment type="subcellular location">
    <subcellularLocation>
        <location evidence="1 7">Cell membrane</location>
        <topology evidence="1 7">Multi-pass membrane protein</topology>
    </subcellularLocation>
</comment>
<evidence type="ECO:0000256" key="5">
    <source>
        <dbReference type="ARBA" id="ARBA00022989"/>
    </source>
</evidence>
<keyword evidence="6 7" id="KW-0472">Membrane</keyword>
<evidence type="ECO:0000256" key="7">
    <source>
        <dbReference type="RuleBase" id="RU363032"/>
    </source>
</evidence>
<dbReference type="InterPro" id="IPR035906">
    <property type="entry name" value="MetI-like_sf"/>
</dbReference>
<organism evidence="9 10">
    <name type="scientific">Mahella australiensis (strain DSM 15567 / CIP 107919 / 50-1 BON)</name>
    <dbReference type="NCBI Taxonomy" id="697281"/>
    <lineage>
        <taxon>Bacteria</taxon>
        <taxon>Bacillati</taxon>
        <taxon>Bacillota</taxon>
        <taxon>Clostridia</taxon>
        <taxon>Thermoanaerobacterales</taxon>
        <taxon>Thermoanaerobacterales Family IV. Incertae Sedis</taxon>
        <taxon>Mahella</taxon>
    </lineage>
</organism>
<protein>
    <submittedName>
        <fullName evidence="9">Binding-protein-dependent transport systems inner membrane component</fullName>
    </submittedName>
</protein>
<dbReference type="CDD" id="cd06261">
    <property type="entry name" value="TM_PBP2"/>
    <property type="match status" value="1"/>
</dbReference>
<keyword evidence="4 7" id="KW-0812">Transmembrane</keyword>
<feature type="transmembrane region" description="Helical" evidence="7">
    <location>
        <begin position="187"/>
        <end position="208"/>
    </location>
</feature>
<dbReference type="KEGG" id="mas:Mahau_2103"/>
<dbReference type="GO" id="GO:0055085">
    <property type="term" value="P:transmembrane transport"/>
    <property type="evidence" value="ECO:0007669"/>
    <property type="project" value="InterPro"/>
</dbReference>
<feature type="transmembrane region" description="Helical" evidence="7">
    <location>
        <begin position="12"/>
        <end position="35"/>
    </location>
</feature>
<dbReference type="HOGENOM" id="CLU_016047_1_2_9"/>
<reference evidence="9 10" key="2">
    <citation type="journal article" date="2011" name="Stand. Genomic Sci.">
        <title>Complete genome sequence of Mahella australiensis type strain (50-1 BON).</title>
        <authorList>
            <person name="Sikorski J."/>
            <person name="Teshima H."/>
            <person name="Nolan M."/>
            <person name="Lucas S."/>
            <person name="Hammon N."/>
            <person name="Deshpande S."/>
            <person name="Cheng J.F."/>
            <person name="Pitluck S."/>
            <person name="Liolios K."/>
            <person name="Pagani I."/>
            <person name="Ivanova N."/>
            <person name="Huntemann M."/>
            <person name="Mavromatis K."/>
            <person name="Ovchinikova G."/>
            <person name="Pati A."/>
            <person name="Tapia R."/>
            <person name="Han C."/>
            <person name="Goodwin L."/>
            <person name="Chen A."/>
            <person name="Palaniappan K."/>
            <person name="Land M."/>
            <person name="Hauser L."/>
            <person name="Ngatchou-Djao O.D."/>
            <person name="Rohde M."/>
            <person name="Pukall R."/>
            <person name="Spring S."/>
            <person name="Abt B."/>
            <person name="Goker M."/>
            <person name="Detter J.C."/>
            <person name="Woyke T."/>
            <person name="Bristow J."/>
            <person name="Markowitz V."/>
            <person name="Hugenholtz P."/>
            <person name="Eisen J.A."/>
            <person name="Kyrpides N.C."/>
            <person name="Klenk H.P."/>
            <person name="Lapidus A."/>
        </authorList>
    </citation>
    <scope>NUCLEOTIDE SEQUENCE [LARGE SCALE GENOMIC DNA]</scope>
    <source>
        <strain evidence="10">DSM 15567 / CIP 107919 / 50-1 BON</strain>
    </source>
</reference>
<evidence type="ECO:0000313" key="10">
    <source>
        <dbReference type="Proteomes" id="UP000008457"/>
    </source>
</evidence>
<sequence length="284" mass="31548">MTKKMRISTAGLLLLYAFLIIVLIIALFPIVYAIFGSFKPNAEFVAGGSRLLPKEWRFENFKEAWELANFARYTWNSIFVTAISVVGILFLNSMAGYVFDRADFPGKKLLLGSFLATMFISTGSITLYPILQVTKLIGANKSLWGLIIVYVFGVNVTNVYLFMGYVRSLPKELDEAATIDGCGFFGIYWRIIIPLSKPILATIALLTFKATWNDYMMPLVFTMSNEKIRTLTVGVVALQNTKDGAAAWNIMLAGTTISLIPIILVYIFTNQYFISGITAGAIKA</sequence>
<reference evidence="10" key="1">
    <citation type="submission" date="2010-11" db="EMBL/GenBank/DDBJ databases">
        <title>The complete genome of Mahella australiensis DSM 15567.</title>
        <authorList>
            <consortium name="US DOE Joint Genome Institute (JGI-PGF)"/>
            <person name="Lucas S."/>
            <person name="Copeland A."/>
            <person name="Lapidus A."/>
            <person name="Bruce D."/>
            <person name="Goodwin L."/>
            <person name="Pitluck S."/>
            <person name="Kyrpides N."/>
            <person name="Mavromatis K."/>
            <person name="Pagani I."/>
            <person name="Ivanova N."/>
            <person name="Teshima H."/>
            <person name="Brettin T."/>
            <person name="Detter J.C."/>
            <person name="Han C."/>
            <person name="Tapia R."/>
            <person name="Land M."/>
            <person name="Hauser L."/>
            <person name="Markowitz V."/>
            <person name="Cheng J.-F."/>
            <person name="Hugenholtz P."/>
            <person name="Woyke T."/>
            <person name="Wu D."/>
            <person name="Spring S."/>
            <person name="Pukall R."/>
            <person name="Steenblock K."/>
            <person name="Schneider S."/>
            <person name="Klenk H.-P."/>
            <person name="Eisen J.A."/>
        </authorList>
    </citation>
    <scope>NUCLEOTIDE SEQUENCE [LARGE SCALE GENOMIC DNA]</scope>
    <source>
        <strain evidence="10">DSM 15567 / CIP 107919 / 50-1 BON</strain>
    </source>
</reference>
<feature type="transmembrane region" description="Helical" evidence="7">
    <location>
        <begin position="143"/>
        <end position="166"/>
    </location>
</feature>
<dbReference type="PANTHER" id="PTHR43744">
    <property type="entry name" value="ABC TRANSPORTER PERMEASE PROTEIN MG189-RELATED-RELATED"/>
    <property type="match status" value="1"/>
</dbReference>
<evidence type="ECO:0000256" key="3">
    <source>
        <dbReference type="ARBA" id="ARBA00022475"/>
    </source>
</evidence>
<dbReference type="SUPFAM" id="SSF161098">
    <property type="entry name" value="MetI-like"/>
    <property type="match status" value="1"/>
</dbReference>
<keyword evidence="3" id="KW-1003">Cell membrane</keyword>
<feature type="transmembrane region" description="Helical" evidence="7">
    <location>
        <begin position="246"/>
        <end position="268"/>
    </location>
</feature>
<dbReference type="PROSITE" id="PS50928">
    <property type="entry name" value="ABC_TM1"/>
    <property type="match status" value="1"/>
</dbReference>
<evidence type="ECO:0000256" key="4">
    <source>
        <dbReference type="ARBA" id="ARBA00022692"/>
    </source>
</evidence>
<dbReference type="InterPro" id="IPR000515">
    <property type="entry name" value="MetI-like"/>
</dbReference>
<gene>
    <name evidence="9" type="ordered locus">Mahau_2103</name>
</gene>
<dbReference type="EMBL" id="CP002360">
    <property type="protein sequence ID" value="AEE97275.1"/>
    <property type="molecule type" value="Genomic_DNA"/>
</dbReference>
<keyword evidence="10" id="KW-1185">Reference proteome</keyword>
<name>F4A2K9_MAHA5</name>
<evidence type="ECO:0000259" key="8">
    <source>
        <dbReference type="PROSITE" id="PS50928"/>
    </source>
</evidence>
<feature type="transmembrane region" description="Helical" evidence="7">
    <location>
        <begin position="75"/>
        <end position="97"/>
    </location>
</feature>
<dbReference type="eggNOG" id="COG0395">
    <property type="taxonomic scope" value="Bacteria"/>
</dbReference>
<dbReference type="Gene3D" id="1.10.3720.10">
    <property type="entry name" value="MetI-like"/>
    <property type="match status" value="1"/>
</dbReference>